<organism evidence="2 3">
    <name type="scientific">Candidatus Curtissbacteria bacterium RIFCSPHIGHO2_01_FULL_40_12</name>
    <dbReference type="NCBI Taxonomy" id="1797710"/>
    <lineage>
        <taxon>Bacteria</taxon>
        <taxon>Candidatus Curtissiibacteriota</taxon>
    </lineage>
</organism>
<dbReference type="Proteomes" id="UP000178577">
    <property type="component" value="Unassembled WGS sequence"/>
</dbReference>
<dbReference type="SUPFAM" id="SSF88723">
    <property type="entry name" value="PIN domain-like"/>
    <property type="match status" value="1"/>
</dbReference>
<dbReference type="PANTHER" id="PTHR34610:SF3">
    <property type="entry name" value="SSL7007 PROTEIN"/>
    <property type="match status" value="1"/>
</dbReference>
<comment type="caution">
    <text evidence="2">The sequence shown here is derived from an EMBL/GenBank/DDBJ whole genome shotgun (WGS) entry which is preliminary data.</text>
</comment>
<proteinExistence type="predicted"/>
<gene>
    <name evidence="2" type="ORF">A2693_01590</name>
</gene>
<evidence type="ECO:0000313" key="3">
    <source>
        <dbReference type="Proteomes" id="UP000178577"/>
    </source>
</evidence>
<protein>
    <submittedName>
        <fullName evidence="2">Putative toxin-antitoxin system toxin component, PIN family</fullName>
    </submittedName>
</protein>
<evidence type="ECO:0000313" key="2">
    <source>
        <dbReference type="EMBL" id="OGD87878.1"/>
    </source>
</evidence>
<dbReference type="NCBIfam" id="TIGR00305">
    <property type="entry name" value="putative toxin-antitoxin system toxin component, PIN family"/>
    <property type="match status" value="1"/>
</dbReference>
<sequence length="142" mass="16541">MRVILDANIIIGFLLTKGYIISSIFDYWENNRFTLLISNDILDEYRFILDRLIELKMIDKYKANTLLRIINKKAVKINVASKFNASPDRKDNRYLECGKDGKANYLVTRDKGDLLFMKNFKYTKIISASELLEILKGLDYTG</sequence>
<dbReference type="InterPro" id="IPR029060">
    <property type="entry name" value="PIN-like_dom_sf"/>
</dbReference>
<evidence type="ECO:0000259" key="1">
    <source>
        <dbReference type="Pfam" id="PF13470"/>
    </source>
</evidence>
<dbReference type="InterPro" id="IPR002850">
    <property type="entry name" value="PIN_toxin-like"/>
</dbReference>
<dbReference type="InterPro" id="IPR002716">
    <property type="entry name" value="PIN_dom"/>
</dbReference>
<dbReference type="Gene3D" id="3.40.50.1010">
    <property type="entry name" value="5'-nuclease"/>
    <property type="match status" value="1"/>
</dbReference>
<dbReference type="PANTHER" id="PTHR34610">
    <property type="entry name" value="SSL7007 PROTEIN"/>
    <property type="match status" value="1"/>
</dbReference>
<feature type="domain" description="PIN" evidence="1">
    <location>
        <begin position="2"/>
        <end position="111"/>
    </location>
</feature>
<accession>A0A1F5G7N2</accession>
<dbReference type="EMBL" id="MFAY01000053">
    <property type="protein sequence ID" value="OGD87878.1"/>
    <property type="molecule type" value="Genomic_DNA"/>
</dbReference>
<dbReference type="AlphaFoldDB" id="A0A1F5G7N2"/>
<reference evidence="2 3" key="1">
    <citation type="journal article" date="2016" name="Nat. Commun.">
        <title>Thousands of microbial genomes shed light on interconnected biogeochemical processes in an aquifer system.</title>
        <authorList>
            <person name="Anantharaman K."/>
            <person name="Brown C.T."/>
            <person name="Hug L.A."/>
            <person name="Sharon I."/>
            <person name="Castelle C.J."/>
            <person name="Probst A.J."/>
            <person name="Thomas B.C."/>
            <person name="Singh A."/>
            <person name="Wilkins M.J."/>
            <person name="Karaoz U."/>
            <person name="Brodie E.L."/>
            <person name="Williams K.H."/>
            <person name="Hubbard S.S."/>
            <person name="Banfield J.F."/>
        </authorList>
    </citation>
    <scope>NUCLEOTIDE SEQUENCE [LARGE SCALE GENOMIC DNA]</scope>
</reference>
<name>A0A1F5G7N2_9BACT</name>
<dbReference type="Pfam" id="PF13470">
    <property type="entry name" value="PIN_3"/>
    <property type="match status" value="1"/>
</dbReference>